<evidence type="ECO:0000256" key="5">
    <source>
        <dbReference type="SAM" id="Phobius"/>
    </source>
</evidence>
<organism evidence="6 7">
    <name type="scientific">Hyaloscypha variabilis (strain UAMH 11265 / GT02V1 / F)</name>
    <name type="common">Meliniomyces variabilis</name>
    <dbReference type="NCBI Taxonomy" id="1149755"/>
    <lineage>
        <taxon>Eukaryota</taxon>
        <taxon>Fungi</taxon>
        <taxon>Dikarya</taxon>
        <taxon>Ascomycota</taxon>
        <taxon>Pezizomycotina</taxon>
        <taxon>Leotiomycetes</taxon>
        <taxon>Helotiales</taxon>
        <taxon>Hyaloscyphaceae</taxon>
        <taxon>Hyaloscypha</taxon>
        <taxon>Hyaloscypha variabilis</taxon>
    </lineage>
</organism>
<keyword evidence="7" id="KW-1185">Reference proteome</keyword>
<evidence type="ECO:0000313" key="7">
    <source>
        <dbReference type="Proteomes" id="UP000235786"/>
    </source>
</evidence>
<protein>
    <submittedName>
        <fullName evidence="6">Natural resistance-associated macrophage protein</fullName>
    </submittedName>
</protein>
<feature type="transmembrane region" description="Helical" evidence="5">
    <location>
        <begin position="411"/>
        <end position="427"/>
    </location>
</feature>
<proteinExistence type="predicted"/>
<feature type="transmembrane region" description="Helical" evidence="5">
    <location>
        <begin position="207"/>
        <end position="231"/>
    </location>
</feature>
<dbReference type="InterPro" id="IPR001046">
    <property type="entry name" value="NRAMP_fam"/>
</dbReference>
<dbReference type="PANTHER" id="PTHR11706:SF30">
    <property type="entry name" value="TRANSPORTER SMF1_ESP1"/>
    <property type="match status" value="1"/>
</dbReference>
<feature type="transmembrane region" description="Helical" evidence="5">
    <location>
        <begin position="175"/>
        <end position="195"/>
    </location>
</feature>
<dbReference type="PRINTS" id="PR00447">
    <property type="entry name" value="NATRESASSCMP"/>
</dbReference>
<evidence type="ECO:0000256" key="2">
    <source>
        <dbReference type="ARBA" id="ARBA00022692"/>
    </source>
</evidence>
<reference evidence="6 7" key="1">
    <citation type="submission" date="2016-04" db="EMBL/GenBank/DDBJ databases">
        <title>A degradative enzymes factory behind the ericoid mycorrhizal symbiosis.</title>
        <authorList>
            <consortium name="DOE Joint Genome Institute"/>
            <person name="Martino E."/>
            <person name="Morin E."/>
            <person name="Grelet G."/>
            <person name="Kuo A."/>
            <person name="Kohler A."/>
            <person name="Daghino S."/>
            <person name="Barry K."/>
            <person name="Choi C."/>
            <person name="Cichocki N."/>
            <person name="Clum A."/>
            <person name="Copeland A."/>
            <person name="Hainaut M."/>
            <person name="Haridas S."/>
            <person name="Labutti K."/>
            <person name="Lindquist E."/>
            <person name="Lipzen A."/>
            <person name="Khouja H.-R."/>
            <person name="Murat C."/>
            <person name="Ohm R."/>
            <person name="Olson A."/>
            <person name="Spatafora J."/>
            <person name="Veneault-Fourrey C."/>
            <person name="Henrissat B."/>
            <person name="Grigoriev I."/>
            <person name="Martin F."/>
            <person name="Perotto S."/>
        </authorList>
    </citation>
    <scope>NUCLEOTIDE SEQUENCE [LARGE SCALE GENOMIC DNA]</scope>
    <source>
        <strain evidence="6 7">F</strain>
    </source>
</reference>
<feature type="transmembrane region" description="Helical" evidence="5">
    <location>
        <begin position="515"/>
        <end position="536"/>
    </location>
</feature>
<feature type="transmembrane region" description="Helical" evidence="5">
    <location>
        <begin position="100"/>
        <end position="118"/>
    </location>
</feature>
<sequence>MAEINPSQNEKDVVLGEKVDKIGVDVAVVESRQSTQISSRERVARYTKSIFTKEAFTNAGSIFWKFARFAGPGAVISVAYVDPDNLQSNVTAGAQFQFKLLFMILFANVVAVFLQALSTKLGCVTGMDLAQMNRAFLPLWLNIGLWLMAEASIICTDISQVIGTAIAINLLIPKIPIMGGCAISVADTLFILLFYKPDGSLRKLRLFELFVSIFVIGIFIMYCIELSYVSAPVGHVFRGYVPSREIFVGDGLYQSCALLGGTLMPHTLYLGSGLVQARMRDIDKLNGTLHEVKASDSKFAISLYRPTLSTIKACMSYTIAELCIVLFIVAVFVNSAVLIVAGAAFTPDDSDADLPGLYQLFNNTIGNGTGTIFALSLLLSGISAGIVATMAGQMICEGAMNWRMSPFLRRILTRTVSIIPAIIIAGAEGQAGLAAALNGCNVVLSVALIFLTFPLLWFTSRHKYMSVRIDDNAEPAGVVDGILTYATERALWNEGHYSEGTVSLANNWATTITGFVIWVIIAIMNVATLTFLGLGIGGD</sequence>
<keyword evidence="3 5" id="KW-1133">Transmembrane helix</keyword>
<name>A0A2J6SDE0_HYAVF</name>
<dbReference type="EMBL" id="KZ613937">
    <property type="protein sequence ID" value="PMD48769.1"/>
    <property type="molecule type" value="Genomic_DNA"/>
</dbReference>
<feature type="transmembrane region" description="Helical" evidence="5">
    <location>
        <begin position="139"/>
        <end position="163"/>
    </location>
</feature>
<dbReference type="Pfam" id="PF01566">
    <property type="entry name" value="Nramp"/>
    <property type="match status" value="1"/>
</dbReference>
<keyword evidence="4 5" id="KW-0472">Membrane</keyword>
<evidence type="ECO:0000256" key="3">
    <source>
        <dbReference type="ARBA" id="ARBA00022989"/>
    </source>
</evidence>
<dbReference type="STRING" id="1149755.A0A2J6SDE0"/>
<comment type="subcellular location">
    <subcellularLocation>
        <location evidence="1">Membrane</location>
        <topology evidence="1">Multi-pass membrane protein</topology>
    </subcellularLocation>
</comment>
<dbReference type="NCBIfam" id="NF037982">
    <property type="entry name" value="Nramp_1"/>
    <property type="match status" value="1"/>
</dbReference>
<dbReference type="GO" id="GO:0034755">
    <property type="term" value="P:iron ion transmembrane transport"/>
    <property type="evidence" value="ECO:0007669"/>
    <property type="project" value="TreeGrafter"/>
</dbReference>
<feature type="transmembrane region" description="Helical" evidence="5">
    <location>
        <begin position="365"/>
        <end position="390"/>
    </location>
</feature>
<feature type="transmembrane region" description="Helical" evidence="5">
    <location>
        <begin position="433"/>
        <end position="458"/>
    </location>
</feature>
<dbReference type="NCBIfam" id="TIGR01197">
    <property type="entry name" value="nramp"/>
    <property type="match status" value="1"/>
</dbReference>
<dbReference type="GO" id="GO:0015086">
    <property type="term" value="F:cadmium ion transmembrane transporter activity"/>
    <property type="evidence" value="ECO:0007669"/>
    <property type="project" value="TreeGrafter"/>
</dbReference>
<dbReference type="AlphaFoldDB" id="A0A2J6SDE0"/>
<dbReference type="OrthoDB" id="409173at2759"/>
<dbReference type="GO" id="GO:0030026">
    <property type="term" value="P:intracellular manganese ion homeostasis"/>
    <property type="evidence" value="ECO:0007669"/>
    <property type="project" value="TreeGrafter"/>
</dbReference>
<keyword evidence="2 5" id="KW-0812">Transmembrane</keyword>
<feature type="transmembrane region" description="Helical" evidence="5">
    <location>
        <begin position="62"/>
        <end position="80"/>
    </location>
</feature>
<evidence type="ECO:0000256" key="4">
    <source>
        <dbReference type="ARBA" id="ARBA00023136"/>
    </source>
</evidence>
<gene>
    <name evidence="6" type="ORF">L207DRAFT_414886</name>
</gene>
<dbReference type="PANTHER" id="PTHR11706">
    <property type="entry name" value="SOLUTE CARRIER PROTEIN FAMILY 11 MEMBER"/>
    <property type="match status" value="1"/>
</dbReference>
<dbReference type="Proteomes" id="UP000235786">
    <property type="component" value="Unassembled WGS sequence"/>
</dbReference>
<feature type="transmembrane region" description="Helical" evidence="5">
    <location>
        <begin position="322"/>
        <end position="345"/>
    </location>
</feature>
<accession>A0A2J6SDE0</accession>
<evidence type="ECO:0000256" key="1">
    <source>
        <dbReference type="ARBA" id="ARBA00004141"/>
    </source>
</evidence>
<dbReference type="GO" id="GO:0005384">
    <property type="term" value="F:manganese ion transmembrane transporter activity"/>
    <property type="evidence" value="ECO:0007669"/>
    <property type="project" value="TreeGrafter"/>
</dbReference>
<evidence type="ECO:0000313" key="6">
    <source>
        <dbReference type="EMBL" id="PMD48769.1"/>
    </source>
</evidence>
<feature type="transmembrane region" description="Helical" evidence="5">
    <location>
        <begin position="251"/>
        <end position="270"/>
    </location>
</feature>
<dbReference type="GO" id="GO:0005886">
    <property type="term" value="C:plasma membrane"/>
    <property type="evidence" value="ECO:0007669"/>
    <property type="project" value="TreeGrafter"/>
</dbReference>